<name>A0A5B6TCC1_9BACT</name>
<dbReference type="RefSeq" id="WP_149090870.1">
    <property type="nucleotide sequence ID" value="NZ_VKKY01000002.1"/>
</dbReference>
<dbReference type="InterPro" id="IPR027417">
    <property type="entry name" value="P-loop_NTPase"/>
</dbReference>
<keyword evidence="1" id="KW-0813">Transport</keyword>
<evidence type="ECO:0000313" key="5">
    <source>
        <dbReference type="EMBL" id="KAA3437806.1"/>
    </source>
</evidence>
<evidence type="ECO:0000256" key="3">
    <source>
        <dbReference type="ARBA" id="ARBA00022840"/>
    </source>
</evidence>
<evidence type="ECO:0000256" key="2">
    <source>
        <dbReference type="ARBA" id="ARBA00022741"/>
    </source>
</evidence>
<dbReference type="InterPro" id="IPR003593">
    <property type="entry name" value="AAA+_ATPase"/>
</dbReference>
<proteinExistence type="predicted"/>
<reference evidence="5 6" key="1">
    <citation type="submission" date="2019-07" db="EMBL/GenBank/DDBJ databases">
        <title>Rufibacter sp. nov., isolated from lake sediment.</title>
        <authorList>
            <person name="Qu J.-H."/>
        </authorList>
    </citation>
    <scope>NUCLEOTIDE SEQUENCE [LARGE SCALE GENOMIC DNA]</scope>
    <source>
        <strain evidence="5 6">NBS58-1</strain>
    </source>
</reference>
<dbReference type="CDD" id="cd03230">
    <property type="entry name" value="ABC_DR_subfamily_A"/>
    <property type="match status" value="1"/>
</dbReference>
<dbReference type="InterPro" id="IPR051782">
    <property type="entry name" value="ABC_Transporter_VariousFunc"/>
</dbReference>
<dbReference type="EMBL" id="VKKY01000002">
    <property type="protein sequence ID" value="KAA3437806.1"/>
    <property type="molecule type" value="Genomic_DNA"/>
</dbReference>
<keyword evidence="6" id="KW-1185">Reference proteome</keyword>
<keyword evidence="2" id="KW-0547">Nucleotide-binding</keyword>
<dbReference type="PANTHER" id="PTHR42939:SF1">
    <property type="entry name" value="ABC TRANSPORTER ATP-BINDING PROTEIN ALBC-RELATED"/>
    <property type="match status" value="1"/>
</dbReference>
<organism evidence="5 6">
    <name type="scientific">Rufibacter hautae</name>
    <dbReference type="NCBI Taxonomy" id="2595005"/>
    <lineage>
        <taxon>Bacteria</taxon>
        <taxon>Pseudomonadati</taxon>
        <taxon>Bacteroidota</taxon>
        <taxon>Cytophagia</taxon>
        <taxon>Cytophagales</taxon>
        <taxon>Hymenobacteraceae</taxon>
        <taxon>Rufibacter</taxon>
    </lineage>
</organism>
<comment type="caution">
    <text evidence="5">The sequence shown here is derived from an EMBL/GenBank/DDBJ whole genome shotgun (WGS) entry which is preliminary data.</text>
</comment>
<dbReference type="GO" id="GO:0016887">
    <property type="term" value="F:ATP hydrolysis activity"/>
    <property type="evidence" value="ECO:0007669"/>
    <property type="project" value="InterPro"/>
</dbReference>
<keyword evidence="3 5" id="KW-0067">ATP-binding</keyword>
<sequence length="284" mass="31845">MIHIDNLSFGYRRGTLLFQNLHLSLSRGHIYGLLGKNGAGKSTLLKNMTGLAFPTAGTCTIDGADASKRSPEVLSNLFFLPEEIFVPSTTTAKFVSNTAIFYPKFNEEEFYQYLTEFEVPREAVMDKLSFGQQKKVMIAFGLATNTDLLVMDEPTNGLDIPSKVQFRKIIASALNEDRCVIISTHQVRDLDSLIDSLVVVHNREIVVNQEMDSIAEKLVFATLPTTDGYDVLYAEDSFQGQNVIMPNHEGVFSRVDMELFFNAIISDNQPLLQLLQKDKYENAI</sequence>
<dbReference type="GO" id="GO:0005524">
    <property type="term" value="F:ATP binding"/>
    <property type="evidence" value="ECO:0007669"/>
    <property type="project" value="UniProtKB-KW"/>
</dbReference>
<dbReference type="Proteomes" id="UP000324133">
    <property type="component" value="Unassembled WGS sequence"/>
</dbReference>
<dbReference type="AlphaFoldDB" id="A0A5B6TCC1"/>
<dbReference type="Pfam" id="PF00005">
    <property type="entry name" value="ABC_tran"/>
    <property type="match status" value="1"/>
</dbReference>
<dbReference type="InterPro" id="IPR003439">
    <property type="entry name" value="ABC_transporter-like_ATP-bd"/>
</dbReference>
<gene>
    <name evidence="5" type="ORF">FOA19_10965</name>
</gene>
<dbReference type="SMART" id="SM00382">
    <property type="entry name" value="AAA"/>
    <property type="match status" value="1"/>
</dbReference>
<evidence type="ECO:0000313" key="6">
    <source>
        <dbReference type="Proteomes" id="UP000324133"/>
    </source>
</evidence>
<dbReference type="Gene3D" id="3.40.50.300">
    <property type="entry name" value="P-loop containing nucleotide triphosphate hydrolases"/>
    <property type="match status" value="1"/>
</dbReference>
<dbReference type="SUPFAM" id="SSF52540">
    <property type="entry name" value="P-loop containing nucleoside triphosphate hydrolases"/>
    <property type="match status" value="1"/>
</dbReference>
<feature type="domain" description="ABC transporter" evidence="4">
    <location>
        <begin position="2"/>
        <end position="227"/>
    </location>
</feature>
<protein>
    <submittedName>
        <fullName evidence="5">ABC transporter ATP-binding protein</fullName>
    </submittedName>
</protein>
<evidence type="ECO:0000259" key="4">
    <source>
        <dbReference type="PROSITE" id="PS50893"/>
    </source>
</evidence>
<accession>A0A5B6TCC1</accession>
<dbReference type="OrthoDB" id="9808363at2"/>
<evidence type="ECO:0000256" key="1">
    <source>
        <dbReference type="ARBA" id="ARBA00022448"/>
    </source>
</evidence>
<dbReference type="PANTHER" id="PTHR42939">
    <property type="entry name" value="ABC TRANSPORTER ATP-BINDING PROTEIN ALBC-RELATED"/>
    <property type="match status" value="1"/>
</dbReference>
<dbReference type="PROSITE" id="PS50893">
    <property type="entry name" value="ABC_TRANSPORTER_2"/>
    <property type="match status" value="1"/>
</dbReference>